<dbReference type="STRING" id="670386.D3B2X4"/>
<dbReference type="Proteomes" id="UP000001396">
    <property type="component" value="Unassembled WGS sequence"/>
</dbReference>
<reference evidence="3 4" key="1">
    <citation type="journal article" date="2011" name="Genome Res.">
        <title>Phylogeny-wide analysis of social amoeba genomes highlights ancient origins for complex intercellular communication.</title>
        <authorList>
            <person name="Heidel A.J."/>
            <person name="Lawal H.M."/>
            <person name="Felder M."/>
            <person name="Schilde C."/>
            <person name="Helps N.R."/>
            <person name="Tunggal B."/>
            <person name="Rivero F."/>
            <person name="John U."/>
            <person name="Schleicher M."/>
            <person name="Eichinger L."/>
            <person name="Platzer M."/>
            <person name="Noegel A.A."/>
            <person name="Schaap P."/>
            <person name="Gloeckner G."/>
        </authorList>
    </citation>
    <scope>NUCLEOTIDE SEQUENCE [LARGE SCALE GENOMIC DNA]</scope>
    <source>
        <strain evidence="4">ATCC 26659 / Pp 5 / PN500</strain>
    </source>
</reference>
<feature type="compositionally biased region" description="Low complexity" evidence="1">
    <location>
        <begin position="860"/>
        <end position="869"/>
    </location>
</feature>
<accession>D3B2X4</accession>
<dbReference type="Pfam" id="PF19343">
    <property type="entry name" value="HAM1_N"/>
    <property type="match status" value="1"/>
</dbReference>
<dbReference type="GeneID" id="31358261"/>
<dbReference type="OMA" id="INDIRMC"/>
<evidence type="ECO:0000259" key="2">
    <source>
        <dbReference type="PROSITE" id="PS50097"/>
    </source>
</evidence>
<protein>
    <recommendedName>
        <fullName evidence="2">BTB domain-containing protein</fullName>
    </recommendedName>
</protein>
<keyword evidence="4" id="KW-1185">Reference proteome</keyword>
<name>D3B2X4_HETP5</name>
<dbReference type="PROSITE" id="PS50097">
    <property type="entry name" value="BTB"/>
    <property type="match status" value="1"/>
</dbReference>
<dbReference type="EMBL" id="ADBJ01000010">
    <property type="protein sequence ID" value="EFA83672.1"/>
    <property type="molecule type" value="Genomic_DNA"/>
</dbReference>
<feature type="region of interest" description="Disordered" evidence="1">
    <location>
        <begin position="31"/>
        <end position="55"/>
    </location>
</feature>
<dbReference type="RefSeq" id="XP_020435789.1">
    <property type="nucleotide sequence ID" value="XM_020573717.1"/>
</dbReference>
<dbReference type="InterPro" id="IPR000210">
    <property type="entry name" value="BTB/POZ_dom"/>
</dbReference>
<gene>
    <name evidence="3" type="ORF">PPL_02738</name>
</gene>
<proteinExistence type="predicted"/>
<organism evidence="3 4">
    <name type="scientific">Heterostelium pallidum (strain ATCC 26659 / Pp 5 / PN500)</name>
    <name type="common">Cellular slime mold</name>
    <name type="synonym">Polysphondylium pallidum</name>
    <dbReference type="NCBI Taxonomy" id="670386"/>
    <lineage>
        <taxon>Eukaryota</taxon>
        <taxon>Amoebozoa</taxon>
        <taxon>Evosea</taxon>
        <taxon>Eumycetozoa</taxon>
        <taxon>Dictyostelia</taxon>
        <taxon>Acytosteliales</taxon>
        <taxon>Acytosteliaceae</taxon>
        <taxon>Heterostelium</taxon>
    </lineage>
</organism>
<feature type="domain" description="BTB" evidence="2">
    <location>
        <begin position="255"/>
        <end position="320"/>
    </location>
</feature>
<evidence type="ECO:0000313" key="3">
    <source>
        <dbReference type="EMBL" id="EFA83672.1"/>
    </source>
</evidence>
<feature type="region of interest" description="Disordered" evidence="1">
    <location>
        <begin position="175"/>
        <end position="219"/>
    </location>
</feature>
<feature type="compositionally biased region" description="Low complexity" evidence="1">
    <location>
        <begin position="190"/>
        <end position="219"/>
    </location>
</feature>
<dbReference type="PANTHER" id="PTHR31138:SF11">
    <property type="match status" value="1"/>
</dbReference>
<feature type="compositionally biased region" description="Acidic residues" evidence="1">
    <location>
        <begin position="41"/>
        <end position="51"/>
    </location>
</feature>
<dbReference type="InParanoid" id="D3B2X4"/>
<dbReference type="PANTHER" id="PTHR31138">
    <property type="entry name" value="CHROMOSOME 19, WHOLE GENOME SHOTGUN SEQUENCE"/>
    <property type="match status" value="1"/>
</dbReference>
<dbReference type="AlphaFoldDB" id="D3B2X4"/>
<dbReference type="InterPro" id="IPR045967">
    <property type="entry name" value="HAM1-like_N"/>
</dbReference>
<feature type="region of interest" description="Disordered" evidence="1">
    <location>
        <begin position="844"/>
        <end position="869"/>
    </location>
</feature>
<evidence type="ECO:0000256" key="1">
    <source>
        <dbReference type="SAM" id="MobiDB-lite"/>
    </source>
</evidence>
<comment type="caution">
    <text evidence="3">The sequence shown here is derived from an EMBL/GenBank/DDBJ whole genome shotgun (WGS) entry which is preliminary data.</text>
</comment>
<sequence>MADLRKKVVLNHKRRVSIGDITTELSQSGRLTTGNVKIPDDDYYGNDDDDGDLGRERRENLLNCEKLNPNQLGNNDIQCPNLQKLEGLDEEYRMFTDTPPCPVLNQSREFMTRSLLDSAVSYDHLKNASIQPDLHSVGSHRGIKIISPQVVEPVIVQKSAAVVVEQPPTPIVQPIILSRSSSQDTNKTRSSSSNSSSNISNNNSNSSSRSNSSNKLTTVTTNNTTISLISEPSTSTTTIVSPSTTTTVIKQKKIKHNFLSLDQHNIFKTHVPVLSEKSQIFLDLFKQVLREKDEIMNRNNRSLRNFLLKFMNTCKVMINSGSFLMIAEDIKFIGEITVKSGYFIESMRSLFRLLGELRNTDETLTFFVEFKKMVGVINSITKAITNESQTYEMFQIEEKQRMKIVTSLKNLINFVLHNEEFIVLIKNIENLKKQISIAKEEQKKIFPIERLRDIMKDAPITNDILLAIQSIIGEQINIKIMARNVREVVNYVKTNKSYQETIKEFTDLVSNIYSMDELYMNEELELRARNIIDKLEKIFIEICALPSMIEFRVQTSLVITSFKKDHLNSKFIDDLKLLFKSMLRPVSASGDKMKYRLDYEMFNEIKHMLIPMAINKIRSIPLPVITNMDDVNREKKIDFKLEDINIKLTFFDPNCFNVGILACVQATPLTLSGKVSSLLMIELTNIKFRIDNMKWYFKKYGIPRIKDTGLANVFTGERGIDIKVKLEVSQALFAQKRLFTISKVKCTINDIRMCLYFNNTINIKNIQILNSKHNRIYEKIFKLFQKKIKSGLEEAIIKKMYEKISDLEQSISSVLFTSDESKKVTLDQIRKVEKRVQREKIMERIDMELPNRSKGRRSSHSTGGSASSSQADLYQIKDFLNKDTQSDVIPSNDTTLQNDTASVTSVTSHPNYCDNLEDLKKLARKSLNTSIHKRRSSLGGRVESIPVTFKEELQINPKLKEHLTIMKYHQFGIPLEEDVSPGIYTRGCPTHTRVSTDPFLLK</sequence>
<evidence type="ECO:0000313" key="4">
    <source>
        <dbReference type="Proteomes" id="UP000001396"/>
    </source>
</evidence>
<feature type="compositionally biased region" description="Polar residues" evidence="1">
    <location>
        <begin position="178"/>
        <end position="189"/>
    </location>
</feature>